<gene>
    <name evidence="1" type="ORF">ERS013200_04251</name>
</gene>
<evidence type="ECO:0000313" key="1">
    <source>
        <dbReference type="EMBL" id="CSD47999.1"/>
    </source>
</evidence>
<name>A0A656AXR1_VIBCL</name>
<dbReference type="EMBL" id="CWQY01000106">
    <property type="protein sequence ID" value="CSD47999.1"/>
    <property type="molecule type" value="Genomic_DNA"/>
</dbReference>
<dbReference type="Proteomes" id="UP000041770">
    <property type="component" value="Unassembled WGS sequence"/>
</dbReference>
<protein>
    <submittedName>
        <fullName evidence="1">Uncharacterized protein</fullName>
    </submittedName>
</protein>
<accession>A0A656AXR1</accession>
<organism evidence="1 2">
    <name type="scientific">Vibrio cholerae</name>
    <dbReference type="NCBI Taxonomy" id="666"/>
    <lineage>
        <taxon>Bacteria</taxon>
        <taxon>Pseudomonadati</taxon>
        <taxon>Pseudomonadota</taxon>
        <taxon>Gammaproteobacteria</taxon>
        <taxon>Vibrionales</taxon>
        <taxon>Vibrionaceae</taxon>
        <taxon>Vibrio</taxon>
    </lineage>
</organism>
<proteinExistence type="predicted"/>
<dbReference type="AlphaFoldDB" id="A0A656AXR1"/>
<reference evidence="1 2" key="1">
    <citation type="submission" date="2015-07" db="EMBL/GenBank/DDBJ databases">
        <authorList>
            <consortium name="Pathogen Informatics"/>
        </authorList>
    </citation>
    <scope>NUCLEOTIDE SEQUENCE [LARGE SCALE GENOMIC DNA]</scope>
    <source>
        <strain evidence="1 2">A316</strain>
    </source>
</reference>
<evidence type="ECO:0000313" key="2">
    <source>
        <dbReference type="Proteomes" id="UP000041770"/>
    </source>
</evidence>
<sequence length="91" mass="10222">MISIGQSASSNFTTDVDIRGVRGSCLGALPRHPTRIRCQNDEADHEKHETRCAKHTQHGPPAPVFHLLFMQGEHVLLNEFFLPGDLFVFCH</sequence>